<organism evidence="1 2">
    <name type="scientific">Chryseobacterium suipulveris</name>
    <dbReference type="NCBI Taxonomy" id="2929800"/>
    <lineage>
        <taxon>Bacteria</taxon>
        <taxon>Pseudomonadati</taxon>
        <taxon>Bacteroidota</taxon>
        <taxon>Flavobacteriia</taxon>
        <taxon>Flavobacteriales</taxon>
        <taxon>Weeksellaceae</taxon>
        <taxon>Chryseobacterium group</taxon>
        <taxon>Chryseobacterium</taxon>
    </lineage>
</organism>
<accession>A0ABY4BQM0</accession>
<protein>
    <submittedName>
        <fullName evidence="1">Uncharacterized protein</fullName>
    </submittedName>
</protein>
<sequence>MFDANHVENTQKLVFRGKGSIFDAQFKTQKMKYFLVIAISVLSLNSCKSKKNIDTETLPKDIALKPDNNYVQQEDYKKLSVMIQEIEAEIAKETCTDASEWRISPIGSKPCGGPSSYIAYPIKIENEILPKIKNVTQMQSAFNQKYGIISDCAVVPAPSGIRCENGKAVLMGGKSAVSEVQ</sequence>
<name>A0ABY4BQM0_9FLAO</name>
<dbReference type="EMBL" id="CP094532">
    <property type="protein sequence ID" value="UOE41497.1"/>
    <property type="molecule type" value="Genomic_DNA"/>
</dbReference>
<dbReference type="Proteomes" id="UP000831460">
    <property type="component" value="Chromosome"/>
</dbReference>
<dbReference type="RefSeq" id="WP_243550269.1">
    <property type="nucleotide sequence ID" value="NZ_CP094532.1"/>
</dbReference>
<evidence type="ECO:0000313" key="1">
    <source>
        <dbReference type="EMBL" id="UOE41497.1"/>
    </source>
</evidence>
<keyword evidence="2" id="KW-1185">Reference proteome</keyword>
<evidence type="ECO:0000313" key="2">
    <source>
        <dbReference type="Proteomes" id="UP000831460"/>
    </source>
</evidence>
<gene>
    <name evidence="1" type="ORF">MTP09_02320</name>
</gene>
<proteinExistence type="predicted"/>
<reference evidence="1 2" key="1">
    <citation type="submission" date="2022-03" db="EMBL/GenBank/DDBJ databases">
        <title>Chryseobacterium sp. isolated from particulate matters in swine house.</title>
        <authorList>
            <person name="Won M."/>
            <person name="Kim S.-J."/>
            <person name="Kwon S.-W."/>
        </authorList>
    </citation>
    <scope>NUCLEOTIDE SEQUENCE [LARGE SCALE GENOMIC DNA]</scope>
    <source>
        <strain evidence="1 2">SC2-2</strain>
    </source>
</reference>